<dbReference type="InterPro" id="IPR017737">
    <property type="entry name" value="TssE1-like"/>
</dbReference>
<protein>
    <submittedName>
        <fullName evidence="2">Type VI secretion system protein ImpF</fullName>
    </submittedName>
</protein>
<sequence>MMKTSDPVLFDKLSLRREHTSLPHWREVLLRDIEFLLNDSAHSAALKLQRHAHCETSVLNYGLPSLSQQVPVNTDLMALARQIQRIIATFESRLDPRSIRVVPLIDKDQTWVLAILFDIHARCNLPGEEQMVNLRIALDYSYGIVRVL</sequence>
<gene>
    <name evidence="2" type="ORF">C8D90_11079</name>
</gene>
<dbReference type="Proteomes" id="UP000254848">
    <property type="component" value="Unassembled WGS sequence"/>
</dbReference>
<evidence type="ECO:0000313" key="3">
    <source>
        <dbReference type="Proteomes" id="UP000254848"/>
    </source>
</evidence>
<dbReference type="Pfam" id="PF04965">
    <property type="entry name" value="GPW_gp25"/>
    <property type="match status" value="1"/>
</dbReference>
<proteinExistence type="predicted"/>
<dbReference type="EMBL" id="QRAP01000010">
    <property type="protein sequence ID" value="RDK86805.1"/>
    <property type="molecule type" value="Genomic_DNA"/>
</dbReference>
<dbReference type="PANTHER" id="PTHR38595:SF1">
    <property type="entry name" value="TYPE VI SECRETION SYSTEM COMPONENT TSSE1"/>
    <property type="match status" value="1"/>
</dbReference>
<reference evidence="2 3" key="1">
    <citation type="submission" date="2018-07" db="EMBL/GenBank/DDBJ databases">
        <title>Genomic Encyclopedia of Type Strains, Phase IV (KMG-IV): sequencing the most valuable type-strain genomes for metagenomic binning, comparative biology and taxonomic classification.</title>
        <authorList>
            <person name="Goeker M."/>
        </authorList>
    </citation>
    <scope>NUCLEOTIDE SEQUENCE [LARGE SCALE GENOMIC DNA]</scope>
    <source>
        <strain evidence="2 3">DSM 103736</strain>
    </source>
</reference>
<dbReference type="PANTHER" id="PTHR38595">
    <property type="entry name" value="CYTOPLASMIC PROTEIN-RELATED"/>
    <property type="match status" value="1"/>
</dbReference>
<dbReference type="NCBIfam" id="TIGR03357">
    <property type="entry name" value="VI_zyme"/>
    <property type="match status" value="1"/>
</dbReference>
<organism evidence="2 3">
    <name type="scientific">Enterobacillus tribolii</name>
    <dbReference type="NCBI Taxonomy" id="1487935"/>
    <lineage>
        <taxon>Bacteria</taxon>
        <taxon>Pseudomonadati</taxon>
        <taxon>Pseudomonadota</taxon>
        <taxon>Gammaproteobacteria</taxon>
        <taxon>Enterobacterales</taxon>
        <taxon>Hafniaceae</taxon>
        <taxon>Enterobacillus</taxon>
    </lineage>
</organism>
<keyword evidence="3" id="KW-1185">Reference proteome</keyword>
<accession>A0A370QEL5</accession>
<evidence type="ECO:0000313" key="2">
    <source>
        <dbReference type="EMBL" id="RDK86805.1"/>
    </source>
</evidence>
<dbReference type="InterPro" id="IPR007048">
    <property type="entry name" value="IraD/Gp25-like"/>
</dbReference>
<name>A0A370QEL5_9GAMM</name>
<dbReference type="SUPFAM" id="SSF160719">
    <property type="entry name" value="gpW/gp25-like"/>
    <property type="match status" value="1"/>
</dbReference>
<dbReference type="AlphaFoldDB" id="A0A370QEL5"/>
<comment type="caution">
    <text evidence="2">The sequence shown here is derived from an EMBL/GenBank/DDBJ whole genome shotgun (WGS) entry which is preliminary data.</text>
</comment>
<dbReference type="InterPro" id="IPR053176">
    <property type="entry name" value="T6SS_TssE1-like"/>
</dbReference>
<feature type="domain" description="IraD/Gp25-like" evidence="1">
    <location>
        <begin position="26"/>
        <end position="122"/>
    </location>
</feature>
<evidence type="ECO:0000259" key="1">
    <source>
        <dbReference type="Pfam" id="PF04965"/>
    </source>
</evidence>